<evidence type="ECO:0000313" key="2">
    <source>
        <dbReference type="EMBL" id="WPG98792.1"/>
    </source>
</evidence>
<dbReference type="PANTHER" id="PTHR21405:SF0">
    <property type="entry name" value="TETRATRICOPEPTIDE REPEAT PROTEIN 36"/>
    <property type="match status" value="1"/>
</dbReference>
<gene>
    <name evidence="2" type="ORF">R9X50_00158800</name>
</gene>
<comment type="similarity">
    <text evidence="1">Belongs to the TTC36 family.</text>
</comment>
<evidence type="ECO:0000313" key="3">
    <source>
        <dbReference type="Proteomes" id="UP001303373"/>
    </source>
</evidence>
<organism evidence="2 3">
    <name type="scientific">Acrodontium crateriforme</name>
    <dbReference type="NCBI Taxonomy" id="150365"/>
    <lineage>
        <taxon>Eukaryota</taxon>
        <taxon>Fungi</taxon>
        <taxon>Dikarya</taxon>
        <taxon>Ascomycota</taxon>
        <taxon>Pezizomycotina</taxon>
        <taxon>Dothideomycetes</taxon>
        <taxon>Dothideomycetidae</taxon>
        <taxon>Mycosphaerellales</taxon>
        <taxon>Teratosphaeriaceae</taxon>
        <taxon>Acrodontium</taxon>
    </lineage>
</organism>
<dbReference type="Proteomes" id="UP001303373">
    <property type="component" value="Chromosome 2"/>
</dbReference>
<dbReference type="EMBL" id="CP138581">
    <property type="protein sequence ID" value="WPG98792.1"/>
    <property type="molecule type" value="Genomic_DNA"/>
</dbReference>
<accession>A0AAQ3M2A9</accession>
<sequence>MQPLQLSKADSKVLAQVFDPESGPAKAEVIVNPDLPADRHIADADVLLQLKGQEKQAISLIEAFEKSTDRTTSKKQDVYRQSLAILDGLIAKYPQYASARNNRAQLRRWRFGDRNTLCQKSKSTQSEMSAAASASVDDLRQSIALSSPERPQDAVSPSQGRLLGQAHTQLAAIYYAASKDLESGEDFEITCNEFESWNKDRFEEEASRMFYLGGLYGNEVAKALAVHTNPHAKLCGSIVKEAMKKEIELAL</sequence>
<keyword evidence="3" id="KW-1185">Reference proteome</keyword>
<dbReference type="InterPro" id="IPR038906">
    <property type="entry name" value="TTC36"/>
</dbReference>
<dbReference type="AlphaFoldDB" id="A0AAQ3M2A9"/>
<proteinExistence type="inferred from homology"/>
<dbReference type="GO" id="GO:0006570">
    <property type="term" value="P:tyrosine metabolic process"/>
    <property type="evidence" value="ECO:0007669"/>
    <property type="project" value="TreeGrafter"/>
</dbReference>
<protein>
    <submittedName>
        <fullName evidence="2">Uncharacterized protein</fullName>
    </submittedName>
</protein>
<evidence type="ECO:0000256" key="1">
    <source>
        <dbReference type="ARBA" id="ARBA00006995"/>
    </source>
</evidence>
<name>A0AAQ3M2A9_9PEZI</name>
<reference evidence="2 3" key="1">
    <citation type="submission" date="2023-11" db="EMBL/GenBank/DDBJ databases">
        <title>An acidophilic fungus is an integral part of prey digestion in a carnivorous sundew plant.</title>
        <authorList>
            <person name="Tsai I.J."/>
        </authorList>
    </citation>
    <scope>NUCLEOTIDE SEQUENCE [LARGE SCALE GENOMIC DNA]</scope>
    <source>
        <strain evidence="2">169a</strain>
    </source>
</reference>
<dbReference type="PANTHER" id="PTHR21405">
    <property type="entry name" value="CDNA SEQUENCE BC021608"/>
    <property type="match status" value="1"/>
</dbReference>